<evidence type="ECO:0000313" key="1">
    <source>
        <dbReference type="EMBL" id="JAH29568.1"/>
    </source>
</evidence>
<sequence>MNEHEFKDIFMPKNLSSAKSISLSCPKRVKMQKHFHFFHLTGWEIIFIQ</sequence>
<organism evidence="1">
    <name type="scientific">Anguilla anguilla</name>
    <name type="common">European freshwater eel</name>
    <name type="synonym">Muraena anguilla</name>
    <dbReference type="NCBI Taxonomy" id="7936"/>
    <lineage>
        <taxon>Eukaryota</taxon>
        <taxon>Metazoa</taxon>
        <taxon>Chordata</taxon>
        <taxon>Craniata</taxon>
        <taxon>Vertebrata</taxon>
        <taxon>Euteleostomi</taxon>
        <taxon>Actinopterygii</taxon>
        <taxon>Neopterygii</taxon>
        <taxon>Teleostei</taxon>
        <taxon>Anguilliformes</taxon>
        <taxon>Anguillidae</taxon>
        <taxon>Anguilla</taxon>
    </lineage>
</organism>
<reference evidence="1" key="2">
    <citation type="journal article" date="2015" name="Fish Shellfish Immunol.">
        <title>Early steps in the European eel (Anguilla anguilla)-Vibrio vulnificus interaction in the gills: Role of the RtxA13 toxin.</title>
        <authorList>
            <person name="Callol A."/>
            <person name="Pajuelo D."/>
            <person name="Ebbesson L."/>
            <person name="Teles M."/>
            <person name="MacKenzie S."/>
            <person name="Amaro C."/>
        </authorList>
    </citation>
    <scope>NUCLEOTIDE SEQUENCE</scope>
</reference>
<accession>A0A0E9RMI2</accession>
<protein>
    <submittedName>
        <fullName evidence="1">Uncharacterized protein</fullName>
    </submittedName>
</protein>
<reference evidence="1" key="1">
    <citation type="submission" date="2014-11" db="EMBL/GenBank/DDBJ databases">
        <authorList>
            <person name="Amaro Gonzalez C."/>
        </authorList>
    </citation>
    <scope>NUCLEOTIDE SEQUENCE</scope>
</reference>
<proteinExistence type="predicted"/>
<name>A0A0E9RMI2_ANGAN</name>
<dbReference type="AlphaFoldDB" id="A0A0E9RMI2"/>
<dbReference type="EMBL" id="GBXM01079009">
    <property type="protein sequence ID" value="JAH29568.1"/>
    <property type="molecule type" value="Transcribed_RNA"/>
</dbReference>